<sequence length="371" mass="39546">MDVVPATPANLDNGTSSPGPGEFAAQVYPAAEREAAGPRPERFQVLALDGGGAKALFTAHVLARLEQDLGVRITDSFDLIAGTSAGGIVALGLGAGLTPKEIVSHYEELVEKVFPASRRRGWRRPRQLRSPIYDAEALRQALTGVLGARLLGDSTKRLVIPAWDVQRGAVHIFKTPHHTRLTRDWRIPMVDVALATSAAPLYFPAAYVDGHRLIDGGVWANNPAVVAIAEAVSMLGVPLDAITVLNVGTIDQLTDHPKRLDRGGLLHWARPIAPLILNASSRGGQGLAEHLIGKSNYTRFDALVPGGLYALDSADPKDVAGLAASVSRELSPSYTAKFADHQAPAYTPVNGRRHRDDPGSISHTEAPNATR</sequence>
<dbReference type="EMBL" id="CTEF01000004">
    <property type="protein sequence ID" value="CQD20685.1"/>
    <property type="molecule type" value="Genomic_DNA"/>
</dbReference>
<dbReference type="Proteomes" id="UP000037594">
    <property type="component" value="Unassembled WGS sequence"/>
</dbReference>
<evidence type="ECO:0000259" key="4">
    <source>
        <dbReference type="PROSITE" id="PS51635"/>
    </source>
</evidence>
<dbReference type="InterPro" id="IPR016035">
    <property type="entry name" value="Acyl_Trfase/lysoPLipase"/>
</dbReference>
<accession>A0A0J8UJB1</accession>
<dbReference type="CDD" id="cd07199">
    <property type="entry name" value="Pat17_PNPLA8_PNPLA9_like"/>
    <property type="match status" value="1"/>
</dbReference>
<protein>
    <submittedName>
        <fullName evidence="6">Patatin</fullName>
    </submittedName>
</protein>
<keyword evidence="1 2" id="KW-0443">Lipid metabolism</keyword>
<evidence type="ECO:0000256" key="1">
    <source>
        <dbReference type="ARBA" id="ARBA00023098"/>
    </source>
</evidence>
<dbReference type="RefSeq" id="WP_011560565.1">
    <property type="nucleotide sequence ID" value="NZ_AGSZ01000287.1"/>
</dbReference>
<feature type="domain" description="PNPLA" evidence="4">
    <location>
        <begin position="46"/>
        <end position="228"/>
    </location>
</feature>
<keyword evidence="2" id="KW-0378">Hydrolase</keyword>
<comment type="caution">
    <text evidence="2">Lacks conserved residue(s) required for the propagation of feature annotation.</text>
</comment>
<feature type="region of interest" description="Disordered" evidence="3">
    <location>
        <begin position="338"/>
        <end position="371"/>
    </location>
</feature>
<evidence type="ECO:0000313" key="6">
    <source>
        <dbReference type="EMBL" id="KMV20485.1"/>
    </source>
</evidence>
<feature type="active site" description="Nucleophile" evidence="2">
    <location>
        <position position="84"/>
    </location>
</feature>
<evidence type="ECO:0000256" key="3">
    <source>
        <dbReference type="SAM" id="MobiDB-lite"/>
    </source>
</evidence>
<dbReference type="EMBL" id="LQOP01000006">
    <property type="protein sequence ID" value="ORV30583.1"/>
    <property type="molecule type" value="Genomic_DNA"/>
</dbReference>
<dbReference type="Pfam" id="PF01734">
    <property type="entry name" value="Patatin"/>
    <property type="match status" value="1"/>
</dbReference>
<keyword evidence="2" id="KW-0442">Lipid degradation</keyword>
<feature type="short sequence motif" description="DGA/G" evidence="2">
    <location>
        <begin position="215"/>
        <end position="217"/>
    </location>
</feature>
<dbReference type="Proteomes" id="UP000193811">
    <property type="component" value="Unassembled WGS sequence"/>
</dbReference>
<dbReference type="GeneID" id="44294765"/>
<evidence type="ECO:0000313" key="8">
    <source>
        <dbReference type="Proteomes" id="UP000037594"/>
    </source>
</evidence>
<keyword evidence="10" id="KW-1185">Reference proteome</keyword>
<organism evidence="6 8">
    <name type="scientific">Mycolicibacterium conceptionense</name>
    <dbReference type="NCBI Taxonomy" id="451644"/>
    <lineage>
        <taxon>Bacteria</taxon>
        <taxon>Bacillati</taxon>
        <taxon>Actinomycetota</taxon>
        <taxon>Actinomycetes</taxon>
        <taxon>Mycobacteriales</taxon>
        <taxon>Mycobacteriaceae</taxon>
        <taxon>Mycolicibacterium</taxon>
    </lineage>
</organism>
<feature type="region of interest" description="Disordered" evidence="3">
    <location>
        <begin position="1"/>
        <end position="21"/>
    </location>
</feature>
<gene>
    <name evidence="6" type="ORF">ACT17_02115</name>
    <name evidence="7" type="ORF">AWB98_04875</name>
    <name evidence="5" type="ORF">BN970_04750</name>
</gene>
<dbReference type="Gene3D" id="3.40.1090.10">
    <property type="entry name" value="Cytosolic phospholipase A2 catalytic domain"/>
    <property type="match status" value="1"/>
</dbReference>
<dbReference type="AlphaFoldDB" id="A0A0J8UJB1"/>
<proteinExistence type="predicted"/>
<name>A0A0J8UJB1_9MYCO</name>
<dbReference type="PANTHER" id="PTHR24138:SF10">
    <property type="entry name" value="PHOSPHOLIPASE A2"/>
    <property type="match status" value="1"/>
</dbReference>
<dbReference type="OrthoDB" id="9807112at2"/>
<dbReference type="PATRIC" id="fig|451644.5.peg.423"/>
<dbReference type="PANTHER" id="PTHR24138">
    <property type="entry name" value="INTRACELLLAR PHOSPHOLIPASE A FAMILY"/>
    <property type="match status" value="1"/>
</dbReference>
<evidence type="ECO:0000313" key="5">
    <source>
        <dbReference type="EMBL" id="CQD20685.1"/>
    </source>
</evidence>
<reference evidence="5 9" key="1">
    <citation type="submission" date="2015-03" db="EMBL/GenBank/DDBJ databases">
        <authorList>
            <person name="Murphy D."/>
        </authorList>
    </citation>
    <scope>NUCLEOTIDE SEQUENCE [LARGE SCALE GENOMIC DNA]</scope>
    <source>
        <strain evidence="5 9">D16</strain>
    </source>
</reference>
<reference evidence="6 8" key="2">
    <citation type="submission" date="2015-06" db="EMBL/GenBank/DDBJ databases">
        <title>Genome sequence of Mycobacterium conceptionense strain MLE.</title>
        <authorList>
            <person name="Greninger A.L."/>
            <person name="Cunningham G."/>
            <person name="Chiu C.Y."/>
            <person name="Miller S."/>
        </authorList>
    </citation>
    <scope>NUCLEOTIDE SEQUENCE [LARGE SCALE GENOMIC DNA]</scope>
    <source>
        <strain evidence="6 8">MLE</strain>
    </source>
</reference>
<dbReference type="GO" id="GO:0016787">
    <property type="term" value="F:hydrolase activity"/>
    <property type="evidence" value="ECO:0007669"/>
    <property type="project" value="UniProtKB-UniRule"/>
</dbReference>
<dbReference type="SUPFAM" id="SSF52151">
    <property type="entry name" value="FabD/lysophospholipase-like"/>
    <property type="match status" value="1"/>
</dbReference>
<feature type="compositionally biased region" description="Polar residues" evidence="3">
    <location>
        <begin position="361"/>
        <end position="371"/>
    </location>
</feature>
<dbReference type="NCBIfam" id="NF041079">
    <property type="entry name" value="CBASS_lipase"/>
    <property type="match status" value="1"/>
</dbReference>
<evidence type="ECO:0000313" key="9">
    <source>
        <dbReference type="Proteomes" id="UP000182227"/>
    </source>
</evidence>
<feature type="short sequence motif" description="GXSXG" evidence="2">
    <location>
        <begin position="82"/>
        <end position="86"/>
    </location>
</feature>
<dbReference type="EMBL" id="LFOD01000001">
    <property type="protein sequence ID" value="KMV20485.1"/>
    <property type="molecule type" value="Genomic_DNA"/>
</dbReference>
<dbReference type="InterPro" id="IPR047156">
    <property type="entry name" value="Teg/CotR/CapV-like"/>
</dbReference>
<dbReference type="InterPro" id="IPR002641">
    <property type="entry name" value="PNPLA_dom"/>
</dbReference>
<dbReference type="PROSITE" id="PS51635">
    <property type="entry name" value="PNPLA"/>
    <property type="match status" value="1"/>
</dbReference>
<dbReference type="GO" id="GO:0016042">
    <property type="term" value="P:lipid catabolic process"/>
    <property type="evidence" value="ECO:0007669"/>
    <property type="project" value="UniProtKB-UniRule"/>
</dbReference>
<reference evidence="7 10" key="3">
    <citation type="submission" date="2016-01" db="EMBL/GenBank/DDBJ databases">
        <title>The new phylogeny of the genus Mycobacterium.</title>
        <authorList>
            <person name="Tarcisio F."/>
            <person name="Conor M."/>
            <person name="Antonella G."/>
            <person name="Elisabetta G."/>
            <person name="Giulia F.S."/>
            <person name="Sara T."/>
            <person name="Anna F."/>
            <person name="Clotilde B."/>
            <person name="Roberto B."/>
            <person name="Veronica D.S."/>
            <person name="Fabio R."/>
            <person name="Monica P."/>
            <person name="Olivier J."/>
            <person name="Enrico T."/>
            <person name="Nicola S."/>
        </authorList>
    </citation>
    <scope>NUCLEOTIDE SEQUENCE [LARGE SCALE GENOMIC DNA]</scope>
    <source>
        <strain evidence="7 10">CCUG 50187</strain>
    </source>
</reference>
<evidence type="ECO:0000313" key="10">
    <source>
        <dbReference type="Proteomes" id="UP000193811"/>
    </source>
</evidence>
<evidence type="ECO:0000313" key="7">
    <source>
        <dbReference type="EMBL" id="ORV30583.1"/>
    </source>
</evidence>
<dbReference type="Proteomes" id="UP000182227">
    <property type="component" value="Unassembled WGS sequence"/>
</dbReference>
<evidence type="ECO:0000256" key="2">
    <source>
        <dbReference type="PROSITE-ProRule" id="PRU01161"/>
    </source>
</evidence>
<feature type="active site" description="Proton acceptor" evidence="2">
    <location>
        <position position="215"/>
    </location>
</feature>